<name>A0A7W4VVX0_9ACTN</name>
<dbReference type="PANTHER" id="PTHR11365">
    <property type="entry name" value="5-OXOPROLINASE RELATED"/>
    <property type="match status" value="1"/>
</dbReference>
<dbReference type="EC" id="3.5.2.14" evidence="3"/>
<evidence type="ECO:0000313" key="3">
    <source>
        <dbReference type="EMBL" id="MBB3042389.1"/>
    </source>
</evidence>
<dbReference type="GO" id="GO:0017168">
    <property type="term" value="F:5-oxoprolinase (ATP-hydrolyzing) activity"/>
    <property type="evidence" value="ECO:0007669"/>
    <property type="project" value="TreeGrafter"/>
</dbReference>
<dbReference type="GO" id="GO:0005829">
    <property type="term" value="C:cytosol"/>
    <property type="evidence" value="ECO:0007669"/>
    <property type="project" value="TreeGrafter"/>
</dbReference>
<reference evidence="3 4" key="1">
    <citation type="submission" date="2020-08" db="EMBL/GenBank/DDBJ databases">
        <title>Sequencing the genomes of 1000 actinobacteria strains.</title>
        <authorList>
            <person name="Klenk H.-P."/>
        </authorList>
    </citation>
    <scope>NUCLEOTIDE SEQUENCE [LARGE SCALE GENOMIC DNA]</scope>
    <source>
        <strain evidence="3 4">DSM 105498</strain>
    </source>
</reference>
<dbReference type="EMBL" id="JACHWR010000002">
    <property type="protein sequence ID" value="MBB3042389.1"/>
    <property type="molecule type" value="Genomic_DNA"/>
</dbReference>
<accession>A0A7W4VVX0</accession>
<dbReference type="AlphaFoldDB" id="A0A7W4VVX0"/>
<dbReference type="GO" id="GO:0006749">
    <property type="term" value="P:glutathione metabolic process"/>
    <property type="evidence" value="ECO:0007669"/>
    <property type="project" value="TreeGrafter"/>
</dbReference>
<evidence type="ECO:0000256" key="1">
    <source>
        <dbReference type="SAM" id="MobiDB-lite"/>
    </source>
</evidence>
<comment type="caution">
    <text evidence="3">The sequence shown here is derived from an EMBL/GenBank/DDBJ whole genome shotgun (WGS) entry which is preliminary data.</text>
</comment>
<dbReference type="Proteomes" id="UP000589626">
    <property type="component" value="Unassembled WGS sequence"/>
</dbReference>
<feature type="domain" description="Hydantoinase B/oxoprolinase" evidence="2">
    <location>
        <begin position="9"/>
        <end position="534"/>
    </location>
</feature>
<evidence type="ECO:0000259" key="2">
    <source>
        <dbReference type="Pfam" id="PF02538"/>
    </source>
</evidence>
<keyword evidence="4" id="KW-1185">Reference proteome</keyword>
<organism evidence="3 4">
    <name type="scientific">Nocardioides soli</name>
    <dbReference type="NCBI Taxonomy" id="1036020"/>
    <lineage>
        <taxon>Bacteria</taxon>
        <taxon>Bacillati</taxon>
        <taxon>Actinomycetota</taxon>
        <taxon>Actinomycetes</taxon>
        <taxon>Propionibacteriales</taxon>
        <taxon>Nocardioidaceae</taxon>
        <taxon>Nocardioides</taxon>
    </lineage>
</organism>
<dbReference type="GO" id="GO:0047423">
    <property type="term" value="F:N-methylhydantoinase (ATP-hydrolyzing) activity"/>
    <property type="evidence" value="ECO:0007669"/>
    <property type="project" value="UniProtKB-EC"/>
</dbReference>
<dbReference type="Pfam" id="PF02538">
    <property type="entry name" value="Hydantoinase_B"/>
    <property type="match status" value="1"/>
</dbReference>
<dbReference type="PANTHER" id="PTHR11365:SF23">
    <property type="entry name" value="HYPOTHETICAL 5-OXOPROLINASE (EUROFUNG)-RELATED"/>
    <property type="match status" value="1"/>
</dbReference>
<gene>
    <name evidence="3" type="ORF">FHU40_002207</name>
</gene>
<sequence length="591" mass="63202">MIAMTADLNPILTSVIASRIKAVGERMGTVVERSARSPLLVEGRDFSLGIYDVDGRLLEQTEYIPILGYAAAPAMQYIARKFKGKVAEGDAILHNDTYTGGNQASDWKVTKPVFHDGEHFAWVVISAHQADVGGAVPGSYNPYARDLWQEALRLTAVKVHEAGEVREDVWDLVFGNVRLDIVAEDVKAMIGACTVGERELRTVVDKYGLDTFRQVTESILDSTEAMARQLIRSIPNGSYEAEWICHDDGFDHDAEMLIKVRIQVEDEHLHFDFTGTGPQTPGYVNAPLAVTLSSVMITFFMLAEADIPHNDAIMRCIDVTVPEGTLLNCVYPAASGFGNHLSDQICAVIMLALGEALPSRVTAGWNPLYGAVINGWNDRLQRPFVDILMNGLKGGGGGTEGADGYDHIGLIASGGALGAQDPEMFEHNNPVFLERFEYTRDSGGAGQWRGGLGVETVIRFTNDGVQASIFGDGDTPETAAPGLNGGRSGSPNRIEIAYPDGTTKVADLKDLVSDLPAGTVYRQLAGGGGGYGDPLARPAELVAREVRYGYVSVGSARDHYGVVVDPESLELDPAATAACRSGVPAGAGSSG</sequence>
<dbReference type="InterPro" id="IPR045079">
    <property type="entry name" value="Oxoprolinase-like"/>
</dbReference>
<keyword evidence="3" id="KW-0378">Hydrolase</keyword>
<protein>
    <submittedName>
        <fullName evidence="3">N-methylhydantoinase B</fullName>
        <ecNumber evidence="3">3.5.2.14</ecNumber>
    </submittedName>
</protein>
<evidence type="ECO:0000313" key="4">
    <source>
        <dbReference type="Proteomes" id="UP000589626"/>
    </source>
</evidence>
<dbReference type="InterPro" id="IPR003692">
    <property type="entry name" value="Hydantoinase_B"/>
</dbReference>
<proteinExistence type="predicted"/>
<feature type="region of interest" description="Disordered" evidence="1">
    <location>
        <begin position="471"/>
        <end position="491"/>
    </location>
</feature>